<proteinExistence type="inferred from homology"/>
<dbReference type="InterPro" id="IPR036249">
    <property type="entry name" value="Thioredoxin-like_sf"/>
</dbReference>
<name>A0A2T2P4J9_CORCC</name>
<dbReference type="PROSITE" id="PS50405">
    <property type="entry name" value="GST_CTER"/>
    <property type="match status" value="1"/>
</dbReference>
<keyword evidence="4" id="KW-1185">Reference proteome</keyword>
<comment type="similarity">
    <text evidence="1">Belongs to the GST superfamily.</text>
</comment>
<dbReference type="InterPro" id="IPR040079">
    <property type="entry name" value="Glutathione_S-Trfase"/>
</dbReference>
<dbReference type="Gene3D" id="1.20.1050.10">
    <property type="match status" value="1"/>
</dbReference>
<dbReference type="OrthoDB" id="2309723at2759"/>
<dbReference type="GO" id="GO:0016740">
    <property type="term" value="F:transferase activity"/>
    <property type="evidence" value="ECO:0007669"/>
    <property type="project" value="UniProtKB-KW"/>
</dbReference>
<dbReference type="SUPFAM" id="SSF47616">
    <property type="entry name" value="GST C-terminal domain-like"/>
    <property type="match status" value="1"/>
</dbReference>
<feature type="domain" description="GST C-terminal" evidence="2">
    <location>
        <begin position="87"/>
        <end position="213"/>
    </location>
</feature>
<gene>
    <name evidence="3" type="ORF">BS50DRAFT_570065</name>
</gene>
<dbReference type="SFLD" id="SFLDG00358">
    <property type="entry name" value="Main_(cytGST)"/>
    <property type="match status" value="1"/>
</dbReference>
<evidence type="ECO:0000313" key="4">
    <source>
        <dbReference type="Proteomes" id="UP000240883"/>
    </source>
</evidence>
<keyword evidence="3" id="KW-0808">Transferase</keyword>
<dbReference type="STRING" id="1448308.A0A2T2P4J9"/>
<dbReference type="PANTHER" id="PTHR44051">
    <property type="entry name" value="GLUTATHIONE S-TRANSFERASE-RELATED"/>
    <property type="match status" value="1"/>
</dbReference>
<dbReference type="PANTHER" id="PTHR44051:SF8">
    <property type="entry name" value="GLUTATHIONE S-TRANSFERASE GSTA"/>
    <property type="match status" value="1"/>
</dbReference>
<organism evidence="3 4">
    <name type="scientific">Corynespora cassiicola Philippines</name>
    <dbReference type="NCBI Taxonomy" id="1448308"/>
    <lineage>
        <taxon>Eukaryota</taxon>
        <taxon>Fungi</taxon>
        <taxon>Dikarya</taxon>
        <taxon>Ascomycota</taxon>
        <taxon>Pezizomycotina</taxon>
        <taxon>Dothideomycetes</taxon>
        <taxon>Pleosporomycetidae</taxon>
        <taxon>Pleosporales</taxon>
        <taxon>Corynesporascaceae</taxon>
        <taxon>Corynespora</taxon>
    </lineage>
</organism>
<dbReference type="SUPFAM" id="SSF52833">
    <property type="entry name" value="Thioredoxin-like"/>
    <property type="match status" value="1"/>
</dbReference>
<protein>
    <submittedName>
        <fullName evidence="3">Putative glutathione S-transferase GST-6.0</fullName>
    </submittedName>
</protein>
<dbReference type="Pfam" id="PF13409">
    <property type="entry name" value="GST_N_2"/>
    <property type="match status" value="1"/>
</dbReference>
<dbReference type="InterPro" id="IPR004046">
    <property type="entry name" value="GST_C"/>
</dbReference>
<dbReference type="InterPro" id="IPR004045">
    <property type="entry name" value="Glutathione_S-Trfase_N"/>
</dbReference>
<dbReference type="Proteomes" id="UP000240883">
    <property type="component" value="Unassembled WGS sequence"/>
</dbReference>
<dbReference type="CDD" id="cd03057">
    <property type="entry name" value="GST_N_Beta"/>
    <property type="match status" value="1"/>
</dbReference>
<evidence type="ECO:0000256" key="1">
    <source>
        <dbReference type="ARBA" id="ARBA00007409"/>
    </source>
</evidence>
<dbReference type="AlphaFoldDB" id="A0A2T2P4J9"/>
<dbReference type="Gene3D" id="3.40.30.10">
    <property type="entry name" value="Glutaredoxin"/>
    <property type="match status" value="1"/>
</dbReference>
<accession>A0A2T2P4J9</accession>
<dbReference type="InterPro" id="IPR036282">
    <property type="entry name" value="Glutathione-S-Trfase_C_sf"/>
</dbReference>
<evidence type="ECO:0000313" key="3">
    <source>
        <dbReference type="EMBL" id="PSN72611.1"/>
    </source>
</evidence>
<evidence type="ECO:0000259" key="2">
    <source>
        <dbReference type="PROSITE" id="PS50405"/>
    </source>
</evidence>
<dbReference type="CDD" id="cd03188">
    <property type="entry name" value="GST_C_Beta"/>
    <property type="match status" value="1"/>
</dbReference>
<reference evidence="3 4" key="1">
    <citation type="journal article" date="2018" name="Front. Microbiol.">
        <title>Genome-Wide Analysis of Corynespora cassiicola Leaf Fall Disease Putative Effectors.</title>
        <authorList>
            <person name="Lopez D."/>
            <person name="Ribeiro S."/>
            <person name="Label P."/>
            <person name="Fumanal B."/>
            <person name="Venisse J.S."/>
            <person name="Kohler A."/>
            <person name="de Oliveira R.R."/>
            <person name="Labutti K."/>
            <person name="Lipzen A."/>
            <person name="Lail K."/>
            <person name="Bauer D."/>
            <person name="Ohm R.A."/>
            <person name="Barry K.W."/>
            <person name="Spatafora J."/>
            <person name="Grigoriev I.V."/>
            <person name="Martin F.M."/>
            <person name="Pujade-Renaud V."/>
        </authorList>
    </citation>
    <scope>NUCLEOTIDE SEQUENCE [LARGE SCALE GENOMIC DNA]</scope>
    <source>
        <strain evidence="3 4">Philippines</strain>
    </source>
</reference>
<dbReference type="InterPro" id="IPR010987">
    <property type="entry name" value="Glutathione-S-Trfase_C-like"/>
</dbReference>
<dbReference type="SFLD" id="SFLDS00019">
    <property type="entry name" value="Glutathione_Transferase_(cytos"/>
    <property type="match status" value="1"/>
</dbReference>
<dbReference type="SFLD" id="SFLDG01150">
    <property type="entry name" value="Main.1:_Beta-like"/>
    <property type="match status" value="1"/>
</dbReference>
<sequence length="213" mass="23694">MAPKLNLYYLTSSCSLVPHILLHETALPHTATKVDWSAGFPPSLLHLNPKARVPFVVLDDSTVITENPAIQTLIAQLAPEKQLLGTNPLDVVRTYEWLNWLSGTLHGEAYGAWFRPSRYVKEEALYGKVKEKASESVVACYEAVEEKLDGREWAVGDGFTAVDAYLYVFFRWGVSGGFSMDKYPRYAALAKKVEGRGAVLKALEVEGIERVAF</sequence>
<dbReference type="EMBL" id="KZ678130">
    <property type="protein sequence ID" value="PSN72611.1"/>
    <property type="molecule type" value="Genomic_DNA"/>
</dbReference>
<dbReference type="Pfam" id="PF00043">
    <property type="entry name" value="GST_C"/>
    <property type="match status" value="1"/>
</dbReference>